<accession>A0A8J5IF61</accession>
<keyword evidence="2" id="KW-1185">Reference proteome</keyword>
<dbReference type="Proteomes" id="UP000734854">
    <property type="component" value="Unassembled WGS sequence"/>
</dbReference>
<dbReference type="PANTHER" id="PTHR33642">
    <property type="entry name" value="COX1/OXI3 INTRON 1 PROTEIN-RELATED"/>
    <property type="match status" value="1"/>
</dbReference>
<dbReference type="GO" id="GO:0003964">
    <property type="term" value="F:RNA-directed DNA polymerase activity"/>
    <property type="evidence" value="ECO:0007669"/>
    <property type="project" value="TreeGrafter"/>
</dbReference>
<comment type="caution">
    <text evidence="1">The sequence shown here is derived from an EMBL/GenBank/DDBJ whole genome shotgun (WGS) entry which is preliminary data.</text>
</comment>
<dbReference type="AlphaFoldDB" id="A0A8J5IF61"/>
<evidence type="ECO:0000313" key="2">
    <source>
        <dbReference type="Proteomes" id="UP000734854"/>
    </source>
</evidence>
<dbReference type="GO" id="GO:0006315">
    <property type="term" value="P:homing of group II introns"/>
    <property type="evidence" value="ECO:0007669"/>
    <property type="project" value="TreeGrafter"/>
</dbReference>
<gene>
    <name evidence="1" type="ORF">ZIOFF_006889</name>
</gene>
<reference evidence="1 2" key="1">
    <citation type="submission" date="2020-08" db="EMBL/GenBank/DDBJ databases">
        <title>Plant Genome Project.</title>
        <authorList>
            <person name="Zhang R.-G."/>
        </authorList>
    </citation>
    <scope>NUCLEOTIDE SEQUENCE [LARGE SCALE GENOMIC DNA]</scope>
    <source>
        <tissue evidence="1">Rhizome</tissue>
    </source>
</reference>
<name>A0A8J5IF61_ZINOF</name>
<evidence type="ECO:0000313" key="1">
    <source>
        <dbReference type="EMBL" id="KAG6533029.1"/>
    </source>
</evidence>
<organism evidence="1 2">
    <name type="scientific">Zingiber officinale</name>
    <name type="common">Ginger</name>
    <name type="synonym">Amomum zingiber</name>
    <dbReference type="NCBI Taxonomy" id="94328"/>
    <lineage>
        <taxon>Eukaryota</taxon>
        <taxon>Viridiplantae</taxon>
        <taxon>Streptophyta</taxon>
        <taxon>Embryophyta</taxon>
        <taxon>Tracheophyta</taxon>
        <taxon>Spermatophyta</taxon>
        <taxon>Magnoliopsida</taxon>
        <taxon>Liliopsida</taxon>
        <taxon>Zingiberales</taxon>
        <taxon>Zingiberaceae</taxon>
        <taxon>Zingiber</taxon>
    </lineage>
</organism>
<dbReference type="GO" id="GO:0090615">
    <property type="term" value="P:mitochondrial mRNA processing"/>
    <property type="evidence" value="ECO:0007669"/>
    <property type="project" value="TreeGrafter"/>
</dbReference>
<dbReference type="EMBL" id="JACMSC010000002">
    <property type="protein sequence ID" value="KAG6533029.1"/>
    <property type="molecule type" value="Genomic_DNA"/>
</dbReference>
<dbReference type="GO" id="GO:0005739">
    <property type="term" value="C:mitochondrion"/>
    <property type="evidence" value="ECO:0007669"/>
    <property type="project" value="TreeGrafter"/>
</dbReference>
<protein>
    <submittedName>
        <fullName evidence="1">Uncharacterized protein</fullName>
    </submittedName>
</protein>
<dbReference type="PANTHER" id="PTHR33642:SF4">
    <property type="entry name" value="COX1_OXI3 INTRON 1 PROTEIN-RELATED"/>
    <property type="match status" value="1"/>
</dbReference>
<proteinExistence type="predicted"/>
<sequence length="120" mass="13554">MNFLGMELQAVPPSIIHPPMSEKVIRAKKYLKRKAAKALELKNARETRRKSRRKGIDRSKVLEARGFGAHFDGESGEVISVIALADNGVVGQHHHVRLNLLRHALGTRRRQVQPHADRAR</sequence>